<keyword evidence="1" id="KW-1133">Transmembrane helix</keyword>
<dbReference type="EMBL" id="JACVEL010000003">
    <property type="protein sequence ID" value="MBC9812237.1"/>
    <property type="molecule type" value="Genomic_DNA"/>
</dbReference>
<evidence type="ECO:0000313" key="3">
    <source>
        <dbReference type="Proteomes" id="UP000652681"/>
    </source>
</evidence>
<proteinExistence type="predicted"/>
<evidence type="ECO:0000313" key="2">
    <source>
        <dbReference type="EMBL" id="MBC9812237.1"/>
    </source>
</evidence>
<dbReference type="RefSeq" id="WP_163490037.1">
    <property type="nucleotide sequence ID" value="NZ_JACVEL010000003.1"/>
</dbReference>
<feature type="transmembrane region" description="Helical" evidence="1">
    <location>
        <begin position="48"/>
        <end position="69"/>
    </location>
</feature>
<keyword evidence="3" id="KW-1185">Reference proteome</keyword>
<evidence type="ECO:0000256" key="1">
    <source>
        <dbReference type="SAM" id="Phobius"/>
    </source>
</evidence>
<organism evidence="2 3">
    <name type="scientific">Taishania pollutisoli</name>
    <dbReference type="NCBI Taxonomy" id="2766479"/>
    <lineage>
        <taxon>Bacteria</taxon>
        <taxon>Pseudomonadati</taxon>
        <taxon>Bacteroidota</taxon>
        <taxon>Flavobacteriia</taxon>
        <taxon>Flavobacteriales</taxon>
        <taxon>Crocinitomicaceae</taxon>
        <taxon>Taishania</taxon>
    </lineage>
</organism>
<dbReference type="AlphaFoldDB" id="A0A8J6PC81"/>
<keyword evidence="1" id="KW-0472">Membrane</keyword>
<feature type="transmembrane region" description="Helical" evidence="1">
    <location>
        <begin position="81"/>
        <end position="108"/>
    </location>
</feature>
<comment type="caution">
    <text evidence="2">The sequence shown here is derived from an EMBL/GenBank/DDBJ whole genome shotgun (WGS) entry which is preliminary data.</text>
</comment>
<sequence length="136" mass="14197">MSENQNGTAVQGKGLGVTGFVLALVTLVLASWMAVMAAASIALGGSGWIMYLWLVLAIASVVLSVMGMVKLGKTGGKKGLAIAGMVIGIVSTVYSIILVLGLNAAAAISDQYGEELRKELNNIDWEQELNDELNNN</sequence>
<reference evidence="2" key="1">
    <citation type="submission" date="2020-09" db="EMBL/GenBank/DDBJ databases">
        <title>Taishania pollutisoli gen. nov., sp. nov., Isolated from Tetrabromobisphenol A-Contaminated Soil.</title>
        <authorList>
            <person name="Chen Q."/>
        </authorList>
    </citation>
    <scope>NUCLEOTIDE SEQUENCE</scope>
    <source>
        <strain evidence="2">CZZ-1</strain>
    </source>
</reference>
<protein>
    <recommendedName>
        <fullName evidence="4">DUF4190 domain-containing protein</fullName>
    </recommendedName>
</protein>
<name>A0A8J6PC81_9FLAO</name>
<evidence type="ECO:0008006" key="4">
    <source>
        <dbReference type="Google" id="ProtNLM"/>
    </source>
</evidence>
<keyword evidence="1" id="KW-0812">Transmembrane</keyword>
<dbReference type="Proteomes" id="UP000652681">
    <property type="component" value="Unassembled WGS sequence"/>
</dbReference>
<feature type="transmembrane region" description="Helical" evidence="1">
    <location>
        <begin position="20"/>
        <end position="42"/>
    </location>
</feature>
<accession>A0A8J6PC81</accession>
<gene>
    <name evidence="2" type="ORF">H9Y05_07060</name>
</gene>